<dbReference type="GO" id="GO:0005886">
    <property type="term" value="C:plasma membrane"/>
    <property type="evidence" value="ECO:0007669"/>
    <property type="project" value="TreeGrafter"/>
</dbReference>
<evidence type="ECO:0000256" key="3">
    <source>
        <dbReference type="ARBA" id="ARBA00022989"/>
    </source>
</evidence>
<dbReference type="Pfam" id="PF02535">
    <property type="entry name" value="Zip"/>
    <property type="match status" value="1"/>
</dbReference>
<evidence type="ECO:0000256" key="1">
    <source>
        <dbReference type="ARBA" id="ARBA00004141"/>
    </source>
</evidence>
<comment type="subcellular location">
    <subcellularLocation>
        <location evidence="1">Membrane</location>
        <topology evidence="1">Multi-pass membrane protein</topology>
    </subcellularLocation>
</comment>
<evidence type="ECO:0000256" key="5">
    <source>
        <dbReference type="SAM" id="Phobius"/>
    </source>
</evidence>
<name>A0A2T9YJB6_9FUNG</name>
<organism evidence="7 8">
    <name type="scientific">Smittium simulii</name>
    <dbReference type="NCBI Taxonomy" id="133385"/>
    <lineage>
        <taxon>Eukaryota</taxon>
        <taxon>Fungi</taxon>
        <taxon>Fungi incertae sedis</taxon>
        <taxon>Zoopagomycota</taxon>
        <taxon>Kickxellomycotina</taxon>
        <taxon>Harpellomycetes</taxon>
        <taxon>Harpellales</taxon>
        <taxon>Legeriomycetaceae</taxon>
        <taxon>Smittium</taxon>
    </lineage>
</organism>
<gene>
    <name evidence="7" type="ORF">BB561_003832</name>
</gene>
<feature type="transmembrane region" description="Helical" evidence="5">
    <location>
        <begin position="166"/>
        <end position="188"/>
    </location>
</feature>
<dbReference type="GO" id="GO:0005385">
    <property type="term" value="F:zinc ion transmembrane transporter activity"/>
    <property type="evidence" value="ECO:0007669"/>
    <property type="project" value="TreeGrafter"/>
</dbReference>
<feature type="transmembrane region" description="Helical" evidence="5">
    <location>
        <begin position="251"/>
        <end position="271"/>
    </location>
</feature>
<feature type="transmembrane region" description="Helical" evidence="5">
    <location>
        <begin position="353"/>
        <end position="376"/>
    </location>
</feature>
<keyword evidence="6" id="KW-0732">Signal</keyword>
<dbReference type="PANTHER" id="PTHR11040">
    <property type="entry name" value="ZINC/IRON TRANSPORTER"/>
    <property type="match status" value="1"/>
</dbReference>
<feature type="transmembrane region" description="Helical" evidence="5">
    <location>
        <begin position="396"/>
        <end position="414"/>
    </location>
</feature>
<evidence type="ECO:0000256" key="4">
    <source>
        <dbReference type="ARBA" id="ARBA00023136"/>
    </source>
</evidence>
<accession>A0A2T9YJB6</accession>
<feature type="chain" id="PRO_5015624775" evidence="6">
    <location>
        <begin position="23"/>
        <end position="415"/>
    </location>
</feature>
<feature type="transmembrane region" description="Helical" evidence="5">
    <location>
        <begin position="93"/>
        <end position="112"/>
    </location>
</feature>
<keyword evidence="8" id="KW-1185">Reference proteome</keyword>
<protein>
    <submittedName>
        <fullName evidence="7">Uncharacterized protein</fullName>
    </submittedName>
</protein>
<dbReference type="AlphaFoldDB" id="A0A2T9YJB6"/>
<evidence type="ECO:0000256" key="2">
    <source>
        <dbReference type="ARBA" id="ARBA00022692"/>
    </source>
</evidence>
<feature type="signal peptide" evidence="6">
    <location>
        <begin position="1"/>
        <end position="22"/>
    </location>
</feature>
<dbReference type="EMBL" id="MBFR01000162">
    <property type="protein sequence ID" value="PVU92413.1"/>
    <property type="molecule type" value="Genomic_DNA"/>
</dbReference>
<sequence>MTKKFGFFTLFFLLNILILSQASYFNIRENQLDLKSSFSTNEKHGQHGAHDEKKMLENPASDNGFQKSLDNQSVKSNECKSAALGEYNLRDQFISLVVILAIGALGSFSPILGLKFKSLVPSPLVLDLGKFFGIGVIISTAVIHIYDSATIFLSDKCVSHILGDYTGWAGVIFILGIFLMQYIDFVALKFFGQSEYTKVQTDESQSSEEQQTEQTVVNNNASSHMHTHSCVGGFAGIAEIRPTSSMSTISVILLEASIIFHSVIIGLTLGLTDTTDLLTLTIAIAFHQLFEGFAIGDRIGSAYSDYVKSKGDQSGKKLFLVFWGAFLYSVATPFGHAVGIALHGSLNTRSPTFLITLGVLEAISAGILVYVALVHLLSEEFSTSRFWKSSYSYQNVCFFSMYLGAGVMAFIGKWA</sequence>
<dbReference type="Proteomes" id="UP000245383">
    <property type="component" value="Unassembled WGS sequence"/>
</dbReference>
<dbReference type="STRING" id="133385.A0A2T9YJB6"/>
<dbReference type="OrthoDB" id="448280at2759"/>
<evidence type="ECO:0000313" key="7">
    <source>
        <dbReference type="EMBL" id="PVU92413.1"/>
    </source>
</evidence>
<keyword evidence="4 5" id="KW-0472">Membrane</keyword>
<keyword evidence="2 5" id="KW-0812">Transmembrane</keyword>
<feature type="transmembrane region" description="Helical" evidence="5">
    <location>
        <begin position="124"/>
        <end position="146"/>
    </location>
</feature>
<proteinExistence type="predicted"/>
<reference evidence="7 8" key="1">
    <citation type="journal article" date="2018" name="MBio">
        <title>Comparative Genomics Reveals the Core Gene Toolbox for the Fungus-Insect Symbiosis.</title>
        <authorList>
            <person name="Wang Y."/>
            <person name="Stata M."/>
            <person name="Wang W."/>
            <person name="Stajich J.E."/>
            <person name="White M.M."/>
            <person name="Moncalvo J.M."/>
        </authorList>
    </citation>
    <scope>NUCLEOTIDE SEQUENCE [LARGE SCALE GENOMIC DNA]</scope>
    <source>
        <strain evidence="7 8">SWE-8-4</strain>
    </source>
</reference>
<evidence type="ECO:0000313" key="8">
    <source>
        <dbReference type="Proteomes" id="UP000245383"/>
    </source>
</evidence>
<evidence type="ECO:0000256" key="6">
    <source>
        <dbReference type="SAM" id="SignalP"/>
    </source>
</evidence>
<dbReference type="InterPro" id="IPR003689">
    <property type="entry name" value="ZIP"/>
</dbReference>
<comment type="caution">
    <text evidence="7">The sequence shown here is derived from an EMBL/GenBank/DDBJ whole genome shotgun (WGS) entry which is preliminary data.</text>
</comment>
<feature type="transmembrane region" description="Helical" evidence="5">
    <location>
        <begin position="318"/>
        <end position="341"/>
    </location>
</feature>
<keyword evidence="3 5" id="KW-1133">Transmembrane helix</keyword>
<dbReference type="PANTHER" id="PTHR11040:SF44">
    <property type="entry name" value="PROTEIN ZNTC-RELATED"/>
    <property type="match status" value="1"/>
</dbReference>